<comment type="similarity">
    <text evidence="1 9">Belongs to the sigma-54 factor family.</text>
</comment>
<sequence>MGARLGMVERMKQSLSLRISQHLALTPQLQQSIRLLQLSTLELNQEVEQLLDENPFLERADDSAEREAFGLEQADTPAVNDEDHGDTVSSGPIDGPSEHVQETSTEAASEESAAVDLASDGDWEGDGSVELAPDDSEWGGDAPPRNGKQDDDEAADATELARAHETLQDHLRQQALALRLAPADRAALLFLVESLNDDGYLEDSLETLAASLAGDDPTQLEELLEHFQLALRLLQQMEPSGVGARSLSECLRLQLQQQMQELPPLPLASTAPQKQDTCGPLRQTLAHALRLIEQPPELLARRDLRRLTQLTGGAGAAGEALTREALALIARLEPKPGRRFVDVERHIITPDVLVQRVGGNASNARFRVMLNPDVMPRLRVHDIYANALKGQRGSGGGTRDSSSHAALQQRLQEARWFIKNIQQRFDTILRVANAIVDRQKNFFVHGELAMRPLVLREIADELGLHESTISRVTTAKYMSTPYGTYELKYFFGSGLGTESGSSASSTAVRALIKQFVGAENPKKPLSDSQLSDMLKEQGIECARRTVAKYRETLKIAPANLRKTL</sequence>
<evidence type="ECO:0000256" key="1">
    <source>
        <dbReference type="ARBA" id="ARBA00008798"/>
    </source>
</evidence>
<feature type="region of interest" description="Disordered" evidence="10">
    <location>
        <begin position="63"/>
        <end position="156"/>
    </location>
</feature>
<dbReference type="PROSITE" id="PS50044">
    <property type="entry name" value="SIGMA54_3"/>
    <property type="match status" value="1"/>
</dbReference>
<feature type="compositionally biased region" description="Low complexity" evidence="10">
    <location>
        <begin position="102"/>
        <end position="114"/>
    </location>
</feature>
<dbReference type="EMBL" id="AEGR01000043">
    <property type="protein sequence ID" value="EGI77636.1"/>
    <property type="molecule type" value="Genomic_DNA"/>
</dbReference>
<feature type="compositionally biased region" description="Acidic residues" evidence="10">
    <location>
        <begin position="119"/>
        <end position="138"/>
    </location>
</feature>
<evidence type="ECO:0000256" key="9">
    <source>
        <dbReference type="PIRNR" id="PIRNR000774"/>
    </source>
</evidence>
<dbReference type="Pfam" id="PF04963">
    <property type="entry name" value="Sigma54_CBD"/>
    <property type="match status" value="1"/>
</dbReference>
<keyword evidence="3 9" id="KW-0808">Transferase</keyword>
<feature type="domain" description="RNA polymerase sigma factor 54 core-binding" evidence="12">
    <location>
        <begin position="159"/>
        <end position="384"/>
    </location>
</feature>
<dbReference type="GO" id="GO:0006352">
    <property type="term" value="P:DNA-templated transcription initiation"/>
    <property type="evidence" value="ECO:0007669"/>
    <property type="project" value="InterPro"/>
</dbReference>
<proteinExistence type="inferred from homology"/>
<evidence type="ECO:0000256" key="10">
    <source>
        <dbReference type="SAM" id="MobiDB-lite"/>
    </source>
</evidence>
<dbReference type="GO" id="GO:0001216">
    <property type="term" value="F:DNA-binding transcription activator activity"/>
    <property type="evidence" value="ECO:0007669"/>
    <property type="project" value="InterPro"/>
</dbReference>
<dbReference type="GO" id="GO:0003677">
    <property type="term" value="F:DNA binding"/>
    <property type="evidence" value="ECO:0007669"/>
    <property type="project" value="UniProtKB-KW"/>
</dbReference>
<feature type="domain" description="RNA polymerase sigma factor 54 DNA-binding" evidence="11">
    <location>
        <begin position="406"/>
        <end position="562"/>
    </location>
</feature>
<comment type="caution">
    <text evidence="13">The sequence shown here is derived from an EMBL/GenBank/DDBJ whole genome shotgun (WGS) entry which is preliminary data.</text>
</comment>
<dbReference type="InterPro" id="IPR000394">
    <property type="entry name" value="RNA_pol_sigma_54"/>
</dbReference>
<dbReference type="Pfam" id="PF04552">
    <property type="entry name" value="Sigma54_DBD"/>
    <property type="match status" value="1"/>
</dbReference>
<dbReference type="PANTHER" id="PTHR32248">
    <property type="entry name" value="RNA POLYMERASE SIGMA-54 FACTOR"/>
    <property type="match status" value="1"/>
</dbReference>
<keyword evidence="4 9" id="KW-0548">Nucleotidyltransferase</keyword>
<evidence type="ECO:0000313" key="14">
    <source>
        <dbReference type="Proteomes" id="UP000016368"/>
    </source>
</evidence>
<evidence type="ECO:0000259" key="11">
    <source>
        <dbReference type="Pfam" id="PF04552"/>
    </source>
</evidence>
<keyword evidence="2 9" id="KW-0240">DNA-directed RNA polymerase</keyword>
<keyword evidence="5 9" id="KW-0805">Transcription regulation</keyword>
<dbReference type="InterPro" id="IPR007046">
    <property type="entry name" value="RNA_pol_sigma_54_core-bd"/>
</dbReference>
<dbReference type="GO" id="GO:0016779">
    <property type="term" value="F:nucleotidyltransferase activity"/>
    <property type="evidence" value="ECO:0007669"/>
    <property type="project" value="UniProtKB-KW"/>
</dbReference>
<keyword evidence="8 9" id="KW-0804">Transcription</keyword>
<evidence type="ECO:0000256" key="6">
    <source>
        <dbReference type="ARBA" id="ARBA00023082"/>
    </source>
</evidence>
<comment type="function">
    <text evidence="9">Sigma factors are initiation factors that promote the attachment of RNA polymerase to specific initiation sites and are then released.</text>
</comment>
<evidence type="ECO:0000256" key="8">
    <source>
        <dbReference type="ARBA" id="ARBA00023163"/>
    </source>
</evidence>
<keyword evidence="7 9" id="KW-0238">DNA-binding</keyword>
<gene>
    <name evidence="13" type="ORF">HGR_05116</name>
</gene>
<dbReference type="Pfam" id="PF00309">
    <property type="entry name" value="Sigma54_AID"/>
    <property type="match status" value="1"/>
</dbReference>
<dbReference type="Gene3D" id="1.10.10.1330">
    <property type="entry name" value="RNA polymerase sigma-54 factor, core-binding domain"/>
    <property type="match status" value="1"/>
</dbReference>
<dbReference type="InterPro" id="IPR038709">
    <property type="entry name" value="RpoN_core-bd_sf"/>
</dbReference>
<dbReference type="Gene3D" id="1.10.10.60">
    <property type="entry name" value="Homeodomain-like"/>
    <property type="match status" value="1"/>
</dbReference>
<dbReference type="NCBIfam" id="TIGR02395">
    <property type="entry name" value="rpoN_sigma"/>
    <property type="match status" value="1"/>
</dbReference>
<evidence type="ECO:0000256" key="7">
    <source>
        <dbReference type="ARBA" id="ARBA00023125"/>
    </source>
</evidence>
<dbReference type="PROSITE" id="PS00717">
    <property type="entry name" value="SIGMA54_1"/>
    <property type="match status" value="1"/>
</dbReference>
<dbReference type="GO" id="GO:0016987">
    <property type="term" value="F:sigma factor activity"/>
    <property type="evidence" value="ECO:0007669"/>
    <property type="project" value="UniProtKB-KW"/>
</dbReference>
<reference evidence="13 14" key="1">
    <citation type="journal article" date="2011" name="EMBO J.">
        <title>Structural diversity of bacterial flagellar motors.</title>
        <authorList>
            <person name="Chen S."/>
            <person name="Beeby M."/>
            <person name="Murphy G.E."/>
            <person name="Leadbetter J.R."/>
            <person name="Hendrixson D.R."/>
            <person name="Briegel A."/>
            <person name="Li Z."/>
            <person name="Shi J."/>
            <person name="Tocheva E.I."/>
            <person name="Muller A."/>
            <person name="Dobro M.J."/>
            <person name="Jensen G.J."/>
        </authorList>
    </citation>
    <scope>NUCLEOTIDE SEQUENCE [LARGE SCALE GENOMIC DNA]</scope>
    <source>
        <strain evidence="13 14">ATCC 19624</strain>
    </source>
</reference>
<dbReference type="PROSITE" id="PS00718">
    <property type="entry name" value="SIGMA54_2"/>
    <property type="match status" value="1"/>
</dbReference>
<dbReference type="AlphaFoldDB" id="F3KRE6"/>
<accession>F3KRE6</accession>
<protein>
    <recommendedName>
        <fullName evidence="9">RNA polymerase sigma-54 factor</fullName>
    </recommendedName>
</protein>
<name>F3KRE6_9BURK</name>
<dbReference type="GO" id="GO:0000428">
    <property type="term" value="C:DNA-directed RNA polymerase complex"/>
    <property type="evidence" value="ECO:0007669"/>
    <property type="project" value="UniProtKB-KW"/>
</dbReference>
<dbReference type="NCBIfam" id="NF009118">
    <property type="entry name" value="PRK12469.1"/>
    <property type="match status" value="1"/>
</dbReference>
<evidence type="ECO:0000259" key="12">
    <source>
        <dbReference type="Pfam" id="PF04963"/>
    </source>
</evidence>
<keyword evidence="14" id="KW-1185">Reference proteome</keyword>
<evidence type="ECO:0000256" key="4">
    <source>
        <dbReference type="ARBA" id="ARBA00022695"/>
    </source>
</evidence>
<dbReference type="PIRSF" id="PIRSF000774">
    <property type="entry name" value="RpoN"/>
    <property type="match status" value="1"/>
</dbReference>
<dbReference type="InterPro" id="IPR007634">
    <property type="entry name" value="RNA_pol_sigma_54_DNA-bd"/>
</dbReference>
<evidence type="ECO:0000256" key="3">
    <source>
        <dbReference type="ARBA" id="ARBA00022679"/>
    </source>
</evidence>
<dbReference type="STRING" id="887062.HGR_05116"/>
<dbReference type="eggNOG" id="COG1508">
    <property type="taxonomic scope" value="Bacteria"/>
</dbReference>
<evidence type="ECO:0000313" key="13">
    <source>
        <dbReference type="EMBL" id="EGI77636.1"/>
    </source>
</evidence>
<organism evidence="13 14">
    <name type="scientific">Hylemonella gracilis ATCC 19624</name>
    <dbReference type="NCBI Taxonomy" id="887062"/>
    <lineage>
        <taxon>Bacteria</taxon>
        <taxon>Pseudomonadati</taxon>
        <taxon>Pseudomonadota</taxon>
        <taxon>Betaproteobacteria</taxon>
        <taxon>Burkholderiales</taxon>
        <taxon>Comamonadaceae</taxon>
        <taxon>Hylemonella</taxon>
    </lineage>
</organism>
<evidence type="ECO:0000256" key="2">
    <source>
        <dbReference type="ARBA" id="ARBA00022478"/>
    </source>
</evidence>
<dbReference type="PANTHER" id="PTHR32248:SF4">
    <property type="entry name" value="RNA POLYMERASE SIGMA-54 FACTOR"/>
    <property type="match status" value="1"/>
</dbReference>
<keyword evidence="6 9" id="KW-0731">Sigma factor</keyword>
<dbReference type="Proteomes" id="UP000016368">
    <property type="component" value="Unassembled WGS sequence"/>
</dbReference>
<evidence type="ECO:0000256" key="5">
    <source>
        <dbReference type="ARBA" id="ARBA00023015"/>
    </source>
</evidence>